<comment type="similarity">
    <text evidence="2">Belongs to the SspH family.</text>
</comment>
<accession>A0ABR5A9N8</accession>
<reference evidence="4 5" key="1">
    <citation type="submission" date="2014-12" db="EMBL/GenBank/DDBJ databases">
        <title>Draft genome sequence of Paenibacillus kamchatkensis strain B-2647.</title>
        <authorList>
            <person name="Karlyshev A.V."/>
            <person name="Kudryashova E.B."/>
        </authorList>
    </citation>
    <scope>NUCLEOTIDE SEQUENCE [LARGE SCALE GENOMIC DNA]</scope>
    <source>
        <strain evidence="4 5">VKM B-2647</strain>
    </source>
</reference>
<evidence type="ECO:0000313" key="4">
    <source>
        <dbReference type="EMBL" id="KIL37781.1"/>
    </source>
</evidence>
<sequence length="59" mass="6501">MNVDRAEKIVQTSERIQVKLDGVPVWIDSVDSATGKATVHNEDNPARVKVVNVDDLQEA</sequence>
<comment type="caution">
    <text evidence="4">The sequence shown here is derived from an EMBL/GenBank/DDBJ whole genome shotgun (WGS) entry which is preliminary data.</text>
</comment>
<name>A0ABR5A9N8_9BACL</name>
<keyword evidence="5" id="KW-1185">Reference proteome</keyword>
<evidence type="ECO:0000256" key="3">
    <source>
        <dbReference type="ARBA" id="ARBA00022969"/>
    </source>
</evidence>
<evidence type="ECO:0000256" key="1">
    <source>
        <dbReference type="ARBA" id="ARBA00004288"/>
    </source>
</evidence>
<dbReference type="InterPro" id="IPR012610">
    <property type="entry name" value="SASP_SspH"/>
</dbReference>
<keyword evidence="3" id="KW-0749">Sporulation</keyword>
<evidence type="ECO:0000313" key="5">
    <source>
        <dbReference type="Proteomes" id="UP000031967"/>
    </source>
</evidence>
<proteinExistence type="inferred from homology"/>
<dbReference type="Pfam" id="PF08141">
    <property type="entry name" value="SspH"/>
    <property type="match status" value="1"/>
</dbReference>
<evidence type="ECO:0000256" key="2">
    <source>
        <dbReference type="ARBA" id="ARBA00006573"/>
    </source>
</evidence>
<dbReference type="EMBL" id="JXAK01000096">
    <property type="protein sequence ID" value="KIL37781.1"/>
    <property type="molecule type" value="Genomic_DNA"/>
</dbReference>
<dbReference type="Proteomes" id="UP000031967">
    <property type="component" value="Unassembled WGS sequence"/>
</dbReference>
<dbReference type="HAMAP" id="MF_00667">
    <property type="entry name" value="SspH"/>
    <property type="match status" value="1"/>
</dbReference>
<comment type="subcellular location">
    <subcellularLocation>
        <location evidence="1">Spore core</location>
    </subcellularLocation>
</comment>
<dbReference type="RefSeq" id="WP_041052382.1">
    <property type="nucleotide sequence ID" value="NZ_JXAK01000096.1"/>
</dbReference>
<gene>
    <name evidence="4" type="ORF">SD70_30750</name>
</gene>
<protein>
    <submittedName>
        <fullName evidence="4">Spore protein</fullName>
    </submittedName>
</protein>
<dbReference type="NCBIfam" id="TIGR02861">
    <property type="entry name" value="SASP_H"/>
    <property type="match status" value="1"/>
</dbReference>
<organism evidence="4 5">
    <name type="scientific">Gordoniibacillus kamchatkensis</name>
    <dbReference type="NCBI Taxonomy" id="1590651"/>
    <lineage>
        <taxon>Bacteria</taxon>
        <taxon>Bacillati</taxon>
        <taxon>Bacillota</taxon>
        <taxon>Bacilli</taxon>
        <taxon>Bacillales</taxon>
        <taxon>Paenibacillaceae</taxon>
        <taxon>Gordoniibacillus</taxon>
    </lineage>
</organism>